<evidence type="ECO:0000313" key="3">
    <source>
        <dbReference type="EMBL" id="AFK94369.1"/>
    </source>
</evidence>
<dbReference type="AlphaFoldDB" id="I3WC18"/>
<dbReference type="PATRIC" id="fig|1094508.3.peg.2849"/>
<dbReference type="SUPFAM" id="SSF46785">
    <property type="entry name" value="Winged helix' DNA-binding domain"/>
    <property type="match status" value="2"/>
</dbReference>
<keyword evidence="3" id="KW-0614">Plasmid</keyword>
<dbReference type="EMBL" id="CP003185">
    <property type="protein sequence ID" value="AFK94369.1"/>
    <property type="molecule type" value="Genomic_DNA"/>
</dbReference>
<dbReference type="Pfam" id="PF21205">
    <property type="entry name" value="Rep3_C"/>
    <property type="match status" value="1"/>
</dbReference>
<dbReference type="Pfam" id="PF01051">
    <property type="entry name" value="Rep3_N"/>
    <property type="match status" value="1"/>
</dbReference>
<dbReference type="GO" id="GO:0003887">
    <property type="term" value="F:DNA-directed DNA polymerase activity"/>
    <property type="evidence" value="ECO:0007669"/>
    <property type="project" value="InterPro"/>
</dbReference>
<dbReference type="GO" id="GO:0006270">
    <property type="term" value="P:DNA replication initiation"/>
    <property type="evidence" value="ECO:0007669"/>
    <property type="project" value="InterPro"/>
</dbReference>
<dbReference type="InterPro" id="IPR036390">
    <property type="entry name" value="WH_DNA-bd_sf"/>
</dbReference>
<name>I3WC18_THESW</name>
<evidence type="ECO:0000256" key="1">
    <source>
        <dbReference type="ARBA" id="ARBA00038283"/>
    </source>
</evidence>
<keyword evidence="4" id="KW-1185">Reference proteome</keyword>
<organism evidence="3 4">
    <name type="scientific">Thermoanaerobacterium saccharolyticum (strain DSM 8691 / JW/SL-YS485)</name>
    <dbReference type="NCBI Taxonomy" id="1094508"/>
    <lineage>
        <taxon>Bacteria</taxon>
        <taxon>Bacillati</taxon>
        <taxon>Bacillota</taxon>
        <taxon>Clostridia</taxon>
        <taxon>Thermoanaerobacterales</taxon>
        <taxon>Thermoanaerobacteraceae</taxon>
        <taxon>Thermoanaerobacterium</taxon>
    </lineage>
</organism>
<dbReference type="Gene3D" id="1.10.10.10">
    <property type="entry name" value="Winged helix-like DNA-binding domain superfamily/Winged helix DNA-binding domain"/>
    <property type="match status" value="2"/>
</dbReference>
<reference evidence="3 4" key="1">
    <citation type="journal article" date="2014" name="Appl. Environ. Microbiol.">
        <title>Profile of Secreted Hydrolases, Associated Proteins, and SlpA in Thermoanaerobacterium saccharolyticum during the Degradation of Hemicellulose.</title>
        <authorList>
            <person name="Currie D.H."/>
            <person name="Guss A.M."/>
            <person name="Herring C.D."/>
            <person name="Giannone R.J."/>
            <person name="Johnson C.M."/>
            <person name="Lankford P.K."/>
            <person name="Brown S.D."/>
            <person name="Hettich R.L."/>
            <person name="Lynd L.R."/>
        </authorList>
    </citation>
    <scope>NUCLEOTIDE SEQUENCE [LARGE SCALE GENOMIC DNA]</scope>
    <source>
        <strain evidence="4">DSM 8691 / JW/SL-YS485</strain>
    </source>
</reference>
<comment type="similarity">
    <text evidence="1">Belongs to the initiator RepB protein family.</text>
</comment>
<feature type="domain" description="Initiator Rep protein WH1" evidence="2">
    <location>
        <begin position="11"/>
        <end position="155"/>
    </location>
</feature>
<dbReference type="BioCyc" id="TSAC1094508:GLMA-2868-MONOMER"/>
<evidence type="ECO:0000313" key="4">
    <source>
        <dbReference type="Proteomes" id="UP000006178"/>
    </source>
</evidence>
<dbReference type="RefSeq" id="WP_014759640.1">
    <property type="nucleotide sequence ID" value="NC_017998.1"/>
</dbReference>
<dbReference type="InterPro" id="IPR000525">
    <property type="entry name" value="Initiator_Rep_WH1"/>
</dbReference>
<proteinExistence type="inferred from homology"/>
<dbReference type="Proteomes" id="UP000006178">
    <property type="component" value="Plasmid pMU3262"/>
</dbReference>
<dbReference type="InterPro" id="IPR036388">
    <property type="entry name" value="WH-like_DNA-bd_sf"/>
</dbReference>
<sequence>MYNKFTDEKAIVCKGNNLINASYKLTLGEQRVVLAISSMVNPKDKEFKDYYITINEFAELMDINLSSNTGLYTRLKRLSGQLLSKRITIHEPDGDLQANWFSSIKYFNNEGKMAFSFDPKLKKYYLQLKQYTKYRLKNIAGLKSQYSIRMYEILKQYEKIGERTLTIKELKDMFQIGVNEYKLYGDFKRKVLLPAQKEINKKTDLSFEIEEIKTGRKVTSLKFIISKNPLVASNKKDECADVLEEICAASENMLEHDNVINDDYIDKVMFLFDEEITRKEAEQILKVANNDINKVKEKYIIAKQTNGIKNIVGWIIKAIQDDYKTKKRTIPGWDNTYKRDYDIDDLEQKLLEISKKASVKTEK</sequence>
<geneLocation type="plasmid" evidence="3 4">
    <name>pMU3262</name>
</geneLocation>
<protein>
    <submittedName>
        <fullName evidence="3">Initiator RepB protein</fullName>
    </submittedName>
</protein>
<evidence type="ECO:0000259" key="2">
    <source>
        <dbReference type="Pfam" id="PF01051"/>
    </source>
</evidence>
<gene>
    <name evidence="3" type="ordered locus">Tsac_2822</name>
</gene>
<accession>I3WC18</accession>
<dbReference type="KEGG" id="tsh:Tsac_2822"/>